<name>A0A9P7FT98_9AGAR</name>
<feature type="region of interest" description="Disordered" evidence="1">
    <location>
        <begin position="356"/>
        <end position="399"/>
    </location>
</feature>
<feature type="region of interest" description="Disordered" evidence="1">
    <location>
        <begin position="242"/>
        <end position="285"/>
    </location>
</feature>
<proteinExistence type="predicted"/>
<reference evidence="2" key="1">
    <citation type="submission" date="2021-02" db="EMBL/GenBank/DDBJ databases">
        <authorList>
            <person name="Nieuwenhuis M."/>
            <person name="Van De Peppel L.J.J."/>
        </authorList>
    </citation>
    <scope>NUCLEOTIDE SEQUENCE</scope>
    <source>
        <strain evidence="2">D49</strain>
    </source>
</reference>
<evidence type="ECO:0000313" key="2">
    <source>
        <dbReference type="EMBL" id="KAG5634422.1"/>
    </source>
</evidence>
<sequence length="399" mass="43441">MSHASLPNSEAENDTPDIIAVTDWLCSQVAEGDRETAPLAFPPIITILHDLLKRDAKEDIHIGMLHRNTAEDAAANFAIIVDTIMPLIKKMVFCKAEIDYTNPDISKFLQLTGVHNNPCFFKDPNDDTILSLQDDLTQLKSLTQEKDLQINSLHNQIASLQAENNWLGKQPATSGVLTSPSPMELFVQELQAPAAAVWVPDHTLHLKGKYNKANFPGWAPHPIITSTQYPKGTPECYKRTPRNGTAILPKFPPKATTTQGSKTKDKRKGKGKATLGPSPSQAESFKAPAGIPQHIECNLFTMPEFEWAEDIEHAITQGAAALEANLPPLHYNPPPPPEPSCSFLKTTTMTKTCHLTTPQAAPSTPPHPLSLPAHAPTAEWQKGTPTPLTTTLAPSTAPS</sequence>
<dbReference type="Proteomes" id="UP000717328">
    <property type="component" value="Unassembled WGS sequence"/>
</dbReference>
<protein>
    <submittedName>
        <fullName evidence="2">Uncharacterized protein</fullName>
    </submittedName>
</protein>
<reference evidence="2" key="2">
    <citation type="submission" date="2021-10" db="EMBL/GenBank/DDBJ databases">
        <title>Phylogenomics reveals ancestral predisposition of the termite-cultivated fungus Termitomyces towards a domesticated lifestyle.</title>
        <authorList>
            <person name="Auxier B."/>
            <person name="Grum-Grzhimaylo A."/>
            <person name="Cardenas M.E."/>
            <person name="Lodge J.D."/>
            <person name="Laessoe T."/>
            <person name="Pedersen O."/>
            <person name="Smith M.E."/>
            <person name="Kuyper T.W."/>
            <person name="Franco-Molano E.A."/>
            <person name="Baroni T.J."/>
            <person name="Aanen D.K."/>
        </authorList>
    </citation>
    <scope>NUCLEOTIDE SEQUENCE</scope>
    <source>
        <strain evidence="2">D49</strain>
    </source>
</reference>
<evidence type="ECO:0000256" key="1">
    <source>
        <dbReference type="SAM" id="MobiDB-lite"/>
    </source>
</evidence>
<feature type="compositionally biased region" description="Low complexity" evidence="1">
    <location>
        <begin position="370"/>
        <end position="399"/>
    </location>
</feature>
<dbReference type="EMBL" id="JABCKI010006421">
    <property type="protein sequence ID" value="KAG5634422.1"/>
    <property type="molecule type" value="Genomic_DNA"/>
</dbReference>
<comment type="caution">
    <text evidence="2">The sequence shown here is derived from an EMBL/GenBank/DDBJ whole genome shotgun (WGS) entry which is preliminary data.</text>
</comment>
<accession>A0A9P7FT98</accession>
<dbReference type="AlphaFoldDB" id="A0A9P7FT98"/>
<evidence type="ECO:0000313" key="3">
    <source>
        <dbReference type="Proteomes" id="UP000717328"/>
    </source>
</evidence>
<keyword evidence="3" id="KW-1185">Reference proteome</keyword>
<gene>
    <name evidence="2" type="ORF">H0H81_002050</name>
</gene>
<organism evidence="2 3">
    <name type="scientific">Sphagnurus paluster</name>
    <dbReference type="NCBI Taxonomy" id="117069"/>
    <lineage>
        <taxon>Eukaryota</taxon>
        <taxon>Fungi</taxon>
        <taxon>Dikarya</taxon>
        <taxon>Basidiomycota</taxon>
        <taxon>Agaricomycotina</taxon>
        <taxon>Agaricomycetes</taxon>
        <taxon>Agaricomycetidae</taxon>
        <taxon>Agaricales</taxon>
        <taxon>Tricholomatineae</taxon>
        <taxon>Lyophyllaceae</taxon>
        <taxon>Sphagnurus</taxon>
    </lineage>
</organism>